<dbReference type="EMBL" id="LUKN01002872">
    <property type="protein sequence ID" value="OAQ98416.1"/>
    <property type="molecule type" value="Genomic_DNA"/>
</dbReference>
<evidence type="ECO:0000313" key="9">
    <source>
        <dbReference type="EMBL" id="OAQ98416.1"/>
    </source>
</evidence>
<gene>
    <name evidence="9" type="ORF">LLEC1_06133</name>
</gene>
<protein>
    <recommendedName>
        <fullName evidence="8">Peptidase S1 domain-containing protein</fullName>
    </recommendedName>
</protein>
<dbReference type="OrthoDB" id="6380398at2759"/>
<evidence type="ECO:0000256" key="4">
    <source>
        <dbReference type="ARBA" id="ARBA00022825"/>
    </source>
</evidence>
<dbReference type="GO" id="GO:0004252">
    <property type="term" value="F:serine-type endopeptidase activity"/>
    <property type="evidence" value="ECO:0007669"/>
    <property type="project" value="InterPro"/>
</dbReference>
<dbReference type="PROSITE" id="PS00135">
    <property type="entry name" value="TRYPSIN_SER"/>
    <property type="match status" value="1"/>
</dbReference>
<dbReference type="PANTHER" id="PTHR24276">
    <property type="entry name" value="POLYSERASE-RELATED"/>
    <property type="match status" value="1"/>
</dbReference>
<dbReference type="InterPro" id="IPR033116">
    <property type="entry name" value="TRYPSIN_SER"/>
</dbReference>
<keyword evidence="4 6" id="KW-0720">Serine protease</keyword>
<evidence type="ECO:0000256" key="6">
    <source>
        <dbReference type="RuleBase" id="RU363034"/>
    </source>
</evidence>
<dbReference type="SMART" id="SM00020">
    <property type="entry name" value="Tryp_SPc"/>
    <property type="match status" value="1"/>
</dbReference>
<comment type="caution">
    <text evidence="9">The sequence shown here is derived from an EMBL/GenBank/DDBJ whole genome shotgun (WGS) entry which is preliminary data.</text>
</comment>
<accession>A0A179I6W2</accession>
<dbReference type="PROSITE" id="PS00134">
    <property type="entry name" value="TRYPSIN_HIS"/>
    <property type="match status" value="1"/>
</dbReference>
<evidence type="ECO:0000259" key="8">
    <source>
        <dbReference type="PROSITE" id="PS50240"/>
    </source>
</evidence>
<dbReference type="InterPro" id="IPR001254">
    <property type="entry name" value="Trypsin_dom"/>
</dbReference>
<proteinExistence type="inferred from homology"/>
<dbReference type="Proteomes" id="UP000243081">
    <property type="component" value="Unassembled WGS sequence"/>
</dbReference>
<evidence type="ECO:0000256" key="3">
    <source>
        <dbReference type="ARBA" id="ARBA00022801"/>
    </source>
</evidence>
<dbReference type="InterPro" id="IPR050430">
    <property type="entry name" value="Peptidase_S1"/>
</dbReference>
<dbReference type="GO" id="GO:0006508">
    <property type="term" value="P:proteolysis"/>
    <property type="evidence" value="ECO:0007669"/>
    <property type="project" value="UniProtKB-KW"/>
</dbReference>
<dbReference type="CDD" id="cd00190">
    <property type="entry name" value="Tryp_SPc"/>
    <property type="match status" value="1"/>
</dbReference>
<keyword evidence="5" id="KW-1015">Disulfide bond</keyword>
<dbReference type="InterPro" id="IPR001314">
    <property type="entry name" value="Peptidase_S1A"/>
</dbReference>
<dbReference type="FunFam" id="2.40.10.10:FF:000077">
    <property type="entry name" value="Predicted protein"/>
    <property type="match status" value="1"/>
</dbReference>
<evidence type="ECO:0000256" key="7">
    <source>
        <dbReference type="SAM" id="SignalP"/>
    </source>
</evidence>
<dbReference type="OMA" id="VCNSSWR"/>
<comment type="similarity">
    <text evidence="1">Belongs to the peptidase S1 family.</text>
</comment>
<dbReference type="Gene3D" id="2.40.10.10">
    <property type="entry name" value="Trypsin-like serine proteases"/>
    <property type="match status" value="1"/>
</dbReference>
<feature type="domain" description="Peptidase S1" evidence="8">
    <location>
        <begin position="30"/>
        <end position="256"/>
    </location>
</feature>
<dbReference type="PROSITE" id="PS50240">
    <property type="entry name" value="TRYPSIN_DOM"/>
    <property type="match status" value="1"/>
</dbReference>
<keyword evidence="7" id="KW-0732">Signal</keyword>
<feature type="chain" id="PRO_5008104156" description="Peptidase S1 domain-containing protein" evidence="7">
    <location>
        <begin position="19"/>
        <end position="256"/>
    </location>
</feature>
<evidence type="ECO:0000313" key="10">
    <source>
        <dbReference type="Proteomes" id="UP000243081"/>
    </source>
</evidence>
<keyword evidence="3 6" id="KW-0378">Hydrolase</keyword>
<dbReference type="Pfam" id="PF00089">
    <property type="entry name" value="Trypsin"/>
    <property type="match status" value="1"/>
</dbReference>
<dbReference type="PRINTS" id="PR00722">
    <property type="entry name" value="CHYMOTRYPSIN"/>
</dbReference>
<dbReference type="InterPro" id="IPR009003">
    <property type="entry name" value="Peptidase_S1_PA"/>
</dbReference>
<keyword evidence="10" id="KW-1185">Reference proteome</keyword>
<sequence>MLGFVLLALAASLRAVSGASLPIEIRDEDIVNGVDTDIQTVPYQVLVRFNGQNGCGGTILSNVTILTAAHCFKYTRYLSEVTVVVGSSDPKAGTVYKLAGAKIHPNYQRTGIPLDYDAAILKLAKPLTFGSSVRPIGSLANSEVKPGTVALVSGYGRLSSNGPSASTLQSVQVPTISLASCKQAYGSPRVTERMLCAGYPEGKKDACQGDSGGPLVVDNTIIGIVSWGVGCAGVKQPGVYTNVSHPEILSFIKQNI</sequence>
<keyword evidence="2 6" id="KW-0645">Protease</keyword>
<dbReference type="SUPFAM" id="SSF50494">
    <property type="entry name" value="Trypsin-like serine proteases"/>
    <property type="match status" value="1"/>
</dbReference>
<evidence type="ECO:0000256" key="2">
    <source>
        <dbReference type="ARBA" id="ARBA00022670"/>
    </source>
</evidence>
<dbReference type="PANTHER" id="PTHR24276:SF91">
    <property type="entry name" value="AT26814P-RELATED"/>
    <property type="match status" value="1"/>
</dbReference>
<evidence type="ECO:0000256" key="1">
    <source>
        <dbReference type="ARBA" id="ARBA00007664"/>
    </source>
</evidence>
<organism evidence="9 10">
    <name type="scientific">Cordyceps confragosa</name>
    <name type="common">Lecanicillium lecanii</name>
    <dbReference type="NCBI Taxonomy" id="2714763"/>
    <lineage>
        <taxon>Eukaryota</taxon>
        <taxon>Fungi</taxon>
        <taxon>Dikarya</taxon>
        <taxon>Ascomycota</taxon>
        <taxon>Pezizomycotina</taxon>
        <taxon>Sordariomycetes</taxon>
        <taxon>Hypocreomycetidae</taxon>
        <taxon>Hypocreales</taxon>
        <taxon>Cordycipitaceae</taxon>
        <taxon>Akanthomyces</taxon>
    </lineage>
</organism>
<dbReference type="AlphaFoldDB" id="A0A179I6W2"/>
<dbReference type="InterPro" id="IPR018114">
    <property type="entry name" value="TRYPSIN_HIS"/>
</dbReference>
<reference evidence="9 10" key="1">
    <citation type="submission" date="2016-03" db="EMBL/GenBank/DDBJ databases">
        <title>Fine-scale spatial genetic structure of a fungal parasite of coffee scale insects.</title>
        <authorList>
            <person name="Jackson D."/>
            <person name="Zemenick K.A."/>
            <person name="Malloure B."/>
            <person name="Quandt C.A."/>
            <person name="James T.Y."/>
        </authorList>
    </citation>
    <scope>NUCLEOTIDE SEQUENCE [LARGE SCALE GENOMIC DNA]</scope>
    <source>
        <strain evidence="9 10">UM487</strain>
    </source>
</reference>
<evidence type="ECO:0000256" key="5">
    <source>
        <dbReference type="ARBA" id="ARBA00023157"/>
    </source>
</evidence>
<dbReference type="InterPro" id="IPR043504">
    <property type="entry name" value="Peptidase_S1_PA_chymotrypsin"/>
</dbReference>
<name>A0A179I6W2_CORDF</name>
<feature type="signal peptide" evidence="7">
    <location>
        <begin position="1"/>
        <end position="18"/>
    </location>
</feature>